<keyword evidence="1" id="KW-0472">Membrane</keyword>
<proteinExistence type="predicted"/>
<comment type="caution">
    <text evidence="2">The sequence shown here is derived from an EMBL/GenBank/DDBJ whole genome shotgun (WGS) entry which is preliminary data.</text>
</comment>
<keyword evidence="1" id="KW-0812">Transmembrane</keyword>
<dbReference type="EMBL" id="JAHFVK010000002">
    <property type="protein sequence ID" value="MBT2135001.1"/>
    <property type="molecule type" value="Genomic_DNA"/>
</dbReference>
<keyword evidence="3" id="KW-1185">Reference proteome</keyword>
<name>A0ABS5W689_9SPHN</name>
<dbReference type="InterPro" id="IPR036388">
    <property type="entry name" value="WH-like_DNA-bd_sf"/>
</dbReference>
<dbReference type="Gene3D" id="1.10.10.10">
    <property type="entry name" value="Winged helix-like DNA-binding domain superfamily/Winged helix DNA-binding domain"/>
    <property type="match status" value="1"/>
</dbReference>
<keyword evidence="1" id="KW-1133">Transmembrane helix</keyword>
<sequence length="406" mass="43477">MTELAEALSQDEAAFAAEVGRVRASGTLGEGGRLLELFDFLAGRGGNKPSASQAEIAEMVFGQTEAGADDATVRVYIHRLRKRLEEFYAAKGDAPDGSRLTLPSGTYALRLVRAAGEPETEDAIQSSRRPLTLIIGLVAVAALAAAFFAGWAVPWRDEAPPANALWQPFIDSPRPKLIVVGDYYMFGEIDSVSPERGRLIRDFRVNSPSDLIQMQDLEPERYGNAEDVGLNYLPFSVAYGISGIAPVLAGGGSQVSVIAASELEPDMLNYFDVVYVGLFSGMALLEDVNFMDSGFQMGESYDEVLDKASGKTFTSGEARSLASPAYYSDFGYIARFRTPSGALVAIVAGARDTGLRGVAPIVAAPRLPGDLDKIARKGDFEALFQITGQQGADLAEKLILARPRGD</sequence>
<protein>
    <submittedName>
        <fullName evidence="2">Helix-turn-helix domain-containing protein</fullName>
    </submittedName>
</protein>
<organism evidence="2 3">
    <name type="scientific">Croceibacterium selenioxidans</name>
    <dbReference type="NCBI Taxonomy" id="2838833"/>
    <lineage>
        <taxon>Bacteria</taxon>
        <taxon>Pseudomonadati</taxon>
        <taxon>Pseudomonadota</taxon>
        <taxon>Alphaproteobacteria</taxon>
        <taxon>Sphingomonadales</taxon>
        <taxon>Erythrobacteraceae</taxon>
        <taxon>Croceibacterium</taxon>
    </lineage>
</organism>
<evidence type="ECO:0000256" key="1">
    <source>
        <dbReference type="SAM" id="Phobius"/>
    </source>
</evidence>
<reference evidence="2 3" key="1">
    <citation type="submission" date="2021-05" db="EMBL/GenBank/DDBJ databases">
        <title>Croceibacterium sp. LX-88 genome sequence.</title>
        <authorList>
            <person name="Luo X."/>
        </authorList>
    </citation>
    <scope>NUCLEOTIDE SEQUENCE [LARGE SCALE GENOMIC DNA]</scope>
    <source>
        <strain evidence="2 3">LX-88</strain>
    </source>
</reference>
<accession>A0ABS5W689</accession>
<feature type="transmembrane region" description="Helical" evidence="1">
    <location>
        <begin position="131"/>
        <end position="153"/>
    </location>
</feature>
<dbReference type="RefSeq" id="WP_214536597.1">
    <property type="nucleotide sequence ID" value="NZ_JAHFVK010000002.1"/>
</dbReference>
<evidence type="ECO:0000313" key="3">
    <source>
        <dbReference type="Proteomes" id="UP000811255"/>
    </source>
</evidence>
<dbReference type="Proteomes" id="UP000811255">
    <property type="component" value="Unassembled WGS sequence"/>
</dbReference>
<evidence type="ECO:0000313" key="2">
    <source>
        <dbReference type="EMBL" id="MBT2135001.1"/>
    </source>
</evidence>
<gene>
    <name evidence="2" type="ORF">KK137_11710</name>
</gene>